<comment type="caution">
    <text evidence="2">The sequence shown here is derived from an EMBL/GenBank/DDBJ whole genome shotgun (WGS) entry which is preliminary data.</text>
</comment>
<dbReference type="GO" id="GO:0043565">
    <property type="term" value="F:sequence-specific DNA binding"/>
    <property type="evidence" value="ECO:0007669"/>
    <property type="project" value="TreeGrafter"/>
</dbReference>
<dbReference type="RefSeq" id="WP_110580212.1">
    <property type="nucleotide sequence ID" value="NZ_BDSG01000110.1"/>
</dbReference>
<dbReference type="PANTHER" id="PTHR36966:SF1">
    <property type="entry name" value="REP-ASSOCIATED TYROSINE TRANSPOSASE"/>
    <property type="match status" value="1"/>
</dbReference>
<evidence type="ECO:0000313" key="3">
    <source>
        <dbReference type="Proteomes" id="UP000248272"/>
    </source>
</evidence>
<dbReference type="InterPro" id="IPR036515">
    <property type="entry name" value="Transposase_17_sf"/>
</dbReference>
<dbReference type="SUPFAM" id="SSF143422">
    <property type="entry name" value="Transposase IS200-like"/>
    <property type="match status" value="1"/>
</dbReference>
<feature type="domain" description="Transposase IS200-like" evidence="1">
    <location>
        <begin position="8"/>
        <end position="142"/>
    </location>
</feature>
<name>A0A2Z6V1M7_MICAE</name>
<dbReference type="EMBL" id="BDSG01000110">
    <property type="protein sequence ID" value="GBL12028.1"/>
    <property type="molecule type" value="Genomic_DNA"/>
</dbReference>
<evidence type="ECO:0000259" key="1">
    <source>
        <dbReference type="SMART" id="SM01321"/>
    </source>
</evidence>
<reference evidence="2 3" key="1">
    <citation type="journal article" date="2018" name="Front. Microbiol.">
        <title>Adaptation of the Freshwater Bloom-Forming Cyanobacterium Microcystis aeruginosa to Brackish Water Is Driven by Recent Horizontal Transfer of Sucrose Genes.</title>
        <authorList>
            <person name="Tanabe Y."/>
            <person name="Hodoki Y."/>
            <person name="Sano T."/>
            <person name="Tada K."/>
            <person name="Watanabe M.M."/>
        </authorList>
    </citation>
    <scope>NUCLEOTIDE SEQUENCE [LARGE SCALE GENOMIC DNA]</scope>
    <source>
        <strain evidence="2 3">Sj</strain>
    </source>
</reference>
<dbReference type="InterPro" id="IPR052715">
    <property type="entry name" value="RAYT_transposase"/>
</dbReference>
<dbReference type="InterPro" id="IPR002686">
    <property type="entry name" value="Transposase_17"/>
</dbReference>
<dbReference type="GO" id="GO:0004803">
    <property type="term" value="F:transposase activity"/>
    <property type="evidence" value="ECO:0007669"/>
    <property type="project" value="InterPro"/>
</dbReference>
<evidence type="ECO:0000313" key="2">
    <source>
        <dbReference type="EMBL" id="GBL12028.1"/>
    </source>
</evidence>
<dbReference type="Gene3D" id="3.30.70.1290">
    <property type="entry name" value="Transposase IS200-like"/>
    <property type="match status" value="1"/>
</dbReference>
<organism evidence="2 3">
    <name type="scientific">Microcystis aeruginosa Sj</name>
    <dbReference type="NCBI Taxonomy" id="1979544"/>
    <lineage>
        <taxon>Bacteria</taxon>
        <taxon>Bacillati</taxon>
        <taxon>Cyanobacteriota</taxon>
        <taxon>Cyanophyceae</taxon>
        <taxon>Oscillatoriophycideae</taxon>
        <taxon>Chroococcales</taxon>
        <taxon>Microcystaceae</taxon>
        <taxon>Microcystis</taxon>
    </lineage>
</organism>
<dbReference type="Proteomes" id="UP000248272">
    <property type="component" value="Unassembled WGS sequence"/>
</dbReference>
<dbReference type="SMART" id="SM01321">
    <property type="entry name" value="Y1_Tnp"/>
    <property type="match status" value="1"/>
</dbReference>
<dbReference type="PANTHER" id="PTHR36966">
    <property type="entry name" value="REP-ASSOCIATED TYROSINE TRANSPOSASE"/>
    <property type="match status" value="1"/>
</dbReference>
<dbReference type="Pfam" id="PF01797">
    <property type="entry name" value="Y1_Tnp"/>
    <property type="match status" value="1"/>
</dbReference>
<dbReference type="AlphaFoldDB" id="A0A2Z6V1M7"/>
<sequence length="188" mass="22653">MQYRRAKTPGATYFFTVVTYNRHKILCEPENVDLLRNAFKYVMRQHHFKIDAIVILPDHIHALWTLPETDADFSTRWRLIKSYFSRQCHSQYQGKISTSRQHKGEKAIWQRRFWEHQVRDGRQGRAYGDRDFVNHLEYIHYNPVHHGLVNAPKDWQHSSFHRYVEEGIYDQMWGASERLIFDSDIGME</sequence>
<dbReference type="GO" id="GO:0006313">
    <property type="term" value="P:DNA transposition"/>
    <property type="evidence" value="ECO:0007669"/>
    <property type="project" value="InterPro"/>
</dbReference>
<gene>
    <name evidence="2" type="primary">rayT</name>
    <name evidence="2" type="ORF">MSj_03538</name>
</gene>
<accession>A0A2Z6V1M7</accession>
<dbReference type="NCBIfam" id="NF047646">
    <property type="entry name" value="REP_Tyr_transpos"/>
    <property type="match status" value="1"/>
</dbReference>
<protein>
    <submittedName>
        <fullName evidence="2">REP-associated tyrosine transposase</fullName>
    </submittedName>
</protein>
<proteinExistence type="predicted"/>